<dbReference type="GO" id="GO:0008017">
    <property type="term" value="F:microtubule binding"/>
    <property type="evidence" value="ECO:0007669"/>
    <property type="project" value="TreeGrafter"/>
</dbReference>
<feature type="compositionally biased region" description="Low complexity" evidence="1">
    <location>
        <begin position="373"/>
        <end position="404"/>
    </location>
</feature>
<dbReference type="GO" id="GO:0036089">
    <property type="term" value="P:cleavage furrow formation"/>
    <property type="evidence" value="ECO:0007669"/>
    <property type="project" value="TreeGrafter"/>
</dbReference>
<dbReference type="GO" id="GO:0030041">
    <property type="term" value="P:actin filament polymerization"/>
    <property type="evidence" value="ECO:0007669"/>
    <property type="project" value="TreeGrafter"/>
</dbReference>
<dbReference type="Proteomes" id="UP000015104">
    <property type="component" value="Unassembled WGS sequence"/>
</dbReference>
<dbReference type="GO" id="GO:0045010">
    <property type="term" value="P:actin nucleation"/>
    <property type="evidence" value="ECO:0007669"/>
    <property type="project" value="InterPro"/>
</dbReference>
<reference evidence="4" key="1">
    <citation type="submission" date="2011-08" db="EMBL/GenBank/DDBJ databases">
        <authorList>
            <person name="Rombauts S."/>
        </authorList>
    </citation>
    <scope>NUCLEOTIDE SEQUENCE</scope>
    <source>
        <strain evidence="4">London</strain>
    </source>
</reference>
<keyword evidence="2" id="KW-1133">Transmembrane helix</keyword>
<dbReference type="EnsemblMetazoa" id="tetur25g01350.1">
    <property type="protein sequence ID" value="tetur25g01350.1"/>
    <property type="gene ID" value="tetur25g01350"/>
</dbReference>
<feature type="compositionally biased region" description="Basic and acidic residues" evidence="1">
    <location>
        <begin position="434"/>
        <end position="443"/>
    </location>
</feature>
<dbReference type="GO" id="GO:0030659">
    <property type="term" value="C:cytoplasmic vesicle membrane"/>
    <property type="evidence" value="ECO:0007669"/>
    <property type="project" value="TreeGrafter"/>
</dbReference>
<dbReference type="EMBL" id="CAEY01000676">
    <property type="status" value="NOT_ANNOTATED_CDS"/>
    <property type="molecule type" value="Genomic_DNA"/>
</dbReference>
<dbReference type="GO" id="GO:0051295">
    <property type="term" value="P:establishment of meiotic spindle localization"/>
    <property type="evidence" value="ECO:0007669"/>
    <property type="project" value="TreeGrafter"/>
</dbReference>
<dbReference type="AlphaFoldDB" id="T1KX71"/>
<reference evidence="3" key="2">
    <citation type="submission" date="2015-06" db="UniProtKB">
        <authorList>
            <consortium name="EnsemblMetazoa"/>
        </authorList>
    </citation>
    <scope>IDENTIFICATION</scope>
</reference>
<feature type="compositionally biased region" description="Low complexity" evidence="1">
    <location>
        <begin position="100"/>
        <end position="116"/>
    </location>
</feature>
<organism evidence="3 4">
    <name type="scientific">Tetranychus urticae</name>
    <name type="common">Two-spotted spider mite</name>
    <dbReference type="NCBI Taxonomy" id="32264"/>
    <lineage>
        <taxon>Eukaryota</taxon>
        <taxon>Metazoa</taxon>
        <taxon>Ecdysozoa</taxon>
        <taxon>Arthropoda</taxon>
        <taxon>Chelicerata</taxon>
        <taxon>Arachnida</taxon>
        <taxon>Acari</taxon>
        <taxon>Acariformes</taxon>
        <taxon>Trombidiformes</taxon>
        <taxon>Prostigmata</taxon>
        <taxon>Eleutherengona</taxon>
        <taxon>Raphignathae</taxon>
        <taxon>Tetranychoidea</taxon>
        <taxon>Tetranychidae</taxon>
        <taxon>Tetranychus</taxon>
    </lineage>
</organism>
<dbReference type="GO" id="GO:0003779">
    <property type="term" value="F:actin binding"/>
    <property type="evidence" value="ECO:0007669"/>
    <property type="project" value="InterPro"/>
</dbReference>
<gene>
    <name evidence="3" type="primary">107368127</name>
</gene>
<keyword evidence="4" id="KW-1185">Reference proteome</keyword>
<feature type="region of interest" description="Disordered" evidence="1">
    <location>
        <begin position="432"/>
        <end position="456"/>
    </location>
</feature>
<sequence length="483" mass="53563">MDTYFYYYNHANRYHNQFSGDCSCSCFTCLYKLDLIFLLIVIYLLLMDKITINIQTADGSSASGTLPLLPVDEDDPGLTSTNSSNCNEEPDESPNSLPESVHSSSSHASTTSTTTSGRKLIKPDISLDFLDASDEETSEDEEDDGKEKSKENGESDNYCQDNLCNEEIFSNVCISSKGKRKSCFNVKRQSSVDSDSLSWDSSSVSSSSSSLSCPTIHKKQQHEPYSSLPCNLIDNVYVHEALEVDLPFNLSLTFTELGHIRKALAREELDSMSFCHSVREQLVNGKLCSTCLKTRFKLFGPWADCCRLCERPVCSRCSSNVQINAKRYNSIPIQLLVPNKRYRQSFTSPSLTSPSMSPLPSNPAKMKVNRQKSTSSLSFTSSSSSSSISLPIQTPSSVLSSSSAISSKPFNRLNQWKRSKGSFTSSLPWLRKTASKDGNKGDEDGGEEDDDDQINRKKDKNVSTMVIKLCLDCEVFFVTLLAI</sequence>
<protein>
    <submittedName>
        <fullName evidence="3">Uncharacterized protein</fullName>
    </submittedName>
</protein>
<evidence type="ECO:0000313" key="4">
    <source>
        <dbReference type="Proteomes" id="UP000015104"/>
    </source>
</evidence>
<feature type="region of interest" description="Disordered" evidence="1">
    <location>
        <begin position="193"/>
        <end position="213"/>
    </location>
</feature>
<dbReference type="GO" id="GO:0005938">
    <property type="term" value="C:cell cortex"/>
    <property type="evidence" value="ECO:0007669"/>
    <property type="project" value="TreeGrafter"/>
</dbReference>
<evidence type="ECO:0000313" key="3">
    <source>
        <dbReference type="EnsemblMetazoa" id="tetur25g01350.1"/>
    </source>
</evidence>
<feature type="transmembrane region" description="Helical" evidence="2">
    <location>
        <begin position="29"/>
        <end position="46"/>
    </location>
</feature>
<dbReference type="HOGENOM" id="CLU_565431_0_0_1"/>
<accession>T1KX71</accession>
<feature type="region of interest" description="Disordered" evidence="1">
    <location>
        <begin position="132"/>
        <end position="157"/>
    </location>
</feature>
<feature type="region of interest" description="Disordered" evidence="1">
    <location>
        <begin position="347"/>
        <end position="404"/>
    </location>
</feature>
<dbReference type="GO" id="GO:0040038">
    <property type="term" value="P:polar body extrusion after meiotic divisions"/>
    <property type="evidence" value="ECO:0007669"/>
    <property type="project" value="TreeGrafter"/>
</dbReference>
<dbReference type="GO" id="GO:0051639">
    <property type="term" value="P:actin filament network formation"/>
    <property type="evidence" value="ECO:0007669"/>
    <property type="project" value="TreeGrafter"/>
</dbReference>
<keyword evidence="2" id="KW-0812">Transmembrane</keyword>
<feature type="compositionally biased region" description="Low complexity" evidence="1">
    <location>
        <begin position="193"/>
        <end position="212"/>
    </location>
</feature>
<feature type="region of interest" description="Disordered" evidence="1">
    <location>
        <begin position="63"/>
        <end position="117"/>
    </location>
</feature>
<dbReference type="PANTHER" id="PTHR21345:SF3">
    <property type="entry name" value="PROTEIN SPIRE"/>
    <property type="match status" value="1"/>
</dbReference>
<dbReference type="InterPro" id="IPR029901">
    <property type="entry name" value="Spire"/>
</dbReference>
<dbReference type="STRING" id="32264.T1KX71"/>
<feature type="compositionally biased region" description="Acidic residues" evidence="1">
    <location>
        <begin position="132"/>
        <end position="144"/>
    </location>
</feature>
<name>T1KX71_TETUR</name>
<dbReference type="GO" id="GO:0048193">
    <property type="term" value="P:Golgi vesicle transport"/>
    <property type="evidence" value="ECO:0007669"/>
    <property type="project" value="TreeGrafter"/>
</dbReference>
<keyword evidence="2" id="KW-0472">Membrane</keyword>
<feature type="compositionally biased region" description="Low complexity" evidence="1">
    <location>
        <begin position="347"/>
        <end position="363"/>
    </location>
</feature>
<dbReference type="PANTHER" id="PTHR21345">
    <property type="entry name" value="SPIRE"/>
    <property type="match status" value="1"/>
</dbReference>
<dbReference type="eggNOG" id="ENOG502QQPN">
    <property type="taxonomic scope" value="Eukaryota"/>
</dbReference>
<evidence type="ECO:0000256" key="2">
    <source>
        <dbReference type="SAM" id="Phobius"/>
    </source>
</evidence>
<proteinExistence type="predicted"/>
<feature type="compositionally biased region" description="Polar residues" evidence="1">
    <location>
        <begin position="78"/>
        <end position="98"/>
    </location>
</feature>
<evidence type="ECO:0000256" key="1">
    <source>
        <dbReference type="SAM" id="MobiDB-lite"/>
    </source>
</evidence>